<dbReference type="eggNOG" id="COG2253">
    <property type="taxonomic scope" value="Bacteria"/>
</dbReference>
<evidence type="ECO:0000313" key="2">
    <source>
        <dbReference type="Proteomes" id="UP000014174"/>
    </source>
</evidence>
<dbReference type="InterPro" id="IPR014942">
    <property type="entry name" value="AbiEii"/>
</dbReference>
<organism evidence="1 2">
    <name type="scientific">Arcticibacter svalbardensis MN12-7</name>
    <dbReference type="NCBI Taxonomy" id="1150600"/>
    <lineage>
        <taxon>Bacteria</taxon>
        <taxon>Pseudomonadati</taxon>
        <taxon>Bacteroidota</taxon>
        <taxon>Sphingobacteriia</taxon>
        <taxon>Sphingobacteriales</taxon>
        <taxon>Sphingobacteriaceae</taxon>
        <taxon>Arcticibacter</taxon>
    </lineage>
</organism>
<dbReference type="Proteomes" id="UP000014174">
    <property type="component" value="Unassembled WGS sequence"/>
</dbReference>
<dbReference type="PATRIC" id="fig|1150600.3.peg.22"/>
<dbReference type="Pfam" id="PF08843">
    <property type="entry name" value="AbiEii"/>
    <property type="match status" value="1"/>
</dbReference>
<gene>
    <name evidence="1" type="ORF">ADIARSV_0023</name>
</gene>
<comment type="caution">
    <text evidence="1">The sequence shown here is derived from an EMBL/GenBank/DDBJ whole genome shotgun (WGS) entry which is preliminary data.</text>
</comment>
<name>R9GZ45_9SPHI</name>
<dbReference type="AlphaFoldDB" id="R9GZ45"/>
<dbReference type="STRING" id="1150600.ADIARSV_0023"/>
<accession>R9GZ45</accession>
<evidence type="ECO:0000313" key="1">
    <source>
        <dbReference type="EMBL" id="EOR96760.1"/>
    </source>
</evidence>
<dbReference type="EMBL" id="AQPN01000001">
    <property type="protein sequence ID" value="EOR96760.1"/>
    <property type="molecule type" value="Genomic_DNA"/>
</dbReference>
<sequence>MDAGVEIADNRAIGIKCYNPEYTFVEKLQAIIRKFAQEQESKVINQNFLRQYYDVYELHGNQAVINFIGTEKYEAHKVRRFNTKELETPLSENAAFDFSDNGLLQIFKERFLQTKALYYNGQPTFEEIIGRIKSYLHRM</sequence>
<proteinExistence type="predicted"/>
<dbReference type="RefSeq" id="WP_016193280.1">
    <property type="nucleotide sequence ID" value="NZ_AQPN01000001.1"/>
</dbReference>
<reference evidence="1 2" key="1">
    <citation type="journal article" date="2013" name="Genome Announc.">
        <title>Draft Genome Sequence of Arcticibacter svalbardensis Strain MN12-7T, a Member of the Family Sphingobacteriaceae Isolated from an Arctic Soil Sample.</title>
        <authorList>
            <person name="Shivaji S."/>
            <person name="Ara S."/>
            <person name="Prasad S."/>
            <person name="Manasa B.P."/>
            <person name="Begum Z."/>
            <person name="Singh A."/>
            <person name="Kumar Pinnaka A."/>
        </authorList>
    </citation>
    <scope>NUCLEOTIDE SEQUENCE [LARGE SCALE GENOMIC DNA]</scope>
    <source>
        <strain evidence="1 2">MN12-7</strain>
    </source>
</reference>
<protein>
    <submittedName>
        <fullName evidence="1">Uncharacterized protein</fullName>
    </submittedName>
</protein>
<keyword evidence="2" id="KW-1185">Reference proteome</keyword>